<dbReference type="InterPro" id="IPR006155">
    <property type="entry name" value="Josephin"/>
</dbReference>
<dbReference type="Pfam" id="PF02099">
    <property type="entry name" value="Josephin"/>
    <property type="match status" value="1"/>
</dbReference>
<evidence type="ECO:0000256" key="4">
    <source>
        <dbReference type="ARBA" id="ARBA00022670"/>
    </source>
</evidence>
<dbReference type="PANTHER" id="PTHR14159:SF0">
    <property type="entry name" value="ATAXIN-3-RELATED"/>
    <property type="match status" value="1"/>
</dbReference>
<keyword evidence="9" id="KW-0804">Transcription</keyword>
<evidence type="ECO:0000256" key="8">
    <source>
        <dbReference type="ARBA" id="ARBA00023015"/>
    </source>
</evidence>
<dbReference type="Proteomes" id="UP000574390">
    <property type="component" value="Unassembled WGS sequence"/>
</dbReference>
<keyword evidence="6" id="KW-0378">Hydrolase</keyword>
<dbReference type="GO" id="GO:0004843">
    <property type="term" value="F:cysteine-type deubiquitinase activity"/>
    <property type="evidence" value="ECO:0007669"/>
    <property type="project" value="UniProtKB-EC"/>
</dbReference>
<dbReference type="GO" id="GO:0005634">
    <property type="term" value="C:nucleus"/>
    <property type="evidence" value="ECO:0007669"/>
    <property type="project" value="UniProtKB-SubCell"/>
</dbReference>
<name>A0A7J6U4R1_PEROL</name>
<dbReference type="InterPro" id="IPR001012">
    <property type="entry name" value="UBX_dom"/>
</dbReference>
<feature type="domain" description="UBX" evidence="12">
    <location>
        <begin position="215"/>
        <end position="251"/>
    </location>
</feature>
<organism evidence="13 14">
    <name type="scientific">Perkinsus olseni</name>
    <name type="common">Perkinsus atlanticus</name>
    <dbReference type="NCBI Taxonomy" id="32597"/>
    <lineage>
        <taxon>Eukaryota</taxon>
        <taxon>Sar</taxon>
        <taxon>Alveolata</taxon>
        <taxon>Perkinsozoa</taxon>
        <taxon>Perkinsea</taxon>
        <taxon>Perkinsida</taxon>
        <taxon>Perkinsidae</taxon>
        <taxon>Perkinsus</taxon>
    </lineage>
</organism>
<dbReference type="EC" id="3.4.19.12" evidence="3"/>
<evidence type="ECO:0000256" key="10">
    <source>
        <dbReference type="ARBA" id="ARBA00023242"/>
    </source>
</evidence>
<keyword evidence="5" id="KW-0833">Ubl conjugation pathway</keyword>
<keyword evidence="4" id="KW-0645">Protease</keyword>
<evidence type="ECO:0000256" key="7">
    <source>
        <dbReference type="ARBA" id="ARBA00022807"/>
    </source>
</evidence>
<keyword evidence="7" id="KW-0788">Thiol protease</keyword>
<gene>
    <name evidence="13" type="primary">ATXN3_1</name>
    <name evidence="13" type="ORF">FOZ62_002569</name>
</gene>
<dbReference type="Gene3D" id="3.90.70.40">
    <property type="match status" value="1"/>
</dbReference>
<dbReference type="SUPFAM" id="SSF54236">
    <property type="entry name" value="Ubiquitin-like"/>
    <property type="match status" value="1"/>
</dbReference>
<evidence type="ECO:0000256" key="5">
    <source>
        <dbReference type="ARBA" id="ARBA00022786"/>
    </source>
</evidence>
<dbReference type="GO" id="GO:0016579">
    <property type="term" value="P:protein deubiquitination"/>
    <property type="evidence" value="ECO:0007669"/>
    <property type="project" value="InterPro"/>
</dbReference>
<dbReference type="EMBL" id="JABANM010002353">
    <property type="protein sequence ID" value="KAF4752694.1"/>
    <property type="molecule type" value="Genomic_DNA"/>
</dbReference>
<evidence type="ECO:0000259" key="12">
    <source>
        <dbReference type="PROSITE" id="PS50033"/>
    </source>
</evidence>
<dbReference type="AlphaFoldDB" id="A0A7J6U4R1"/>
<feature type="non-terminal residue" evidence="13">
    <location>
        <position position="1"/>
    </location>
</feature>
<accession>A0A7J6U4R1</accession>
<evidence type="ECO:0000256" key="1">
    <source>
        <dbReference type="ARBA" id="ARBA00000707"/>
    </source>
</evidence>
<comment type="subcellular location">
    <subcellularLocation>
        <location evidence="2">Nucleus</location>
    </subcellularLocation>
</comment>
<evidence type="ECO:0000313" key="13">
    <source>
        <dbReference type="EMBL" id="KAF4752694.1"/>
    </source>
</evidence>
<evidence type="ECO:0000256" key="3">
    <source>
        <dbReference type="ARBA" id="ARBA00012759"/>
    </source>
</evidence>
<feature type="region of interest" description="Disordered" evidence="11">
    <location>
        <begin position="332"/>
        <end position="377"/>
    </location>
</feature>
<evidence type="ECO:0000256" key="11">
    <source>
        <dbReference type="SAM" id="MobiDB-lite"/>
    </source>
</evidence>
<dbReference type="InterPro" id="IPR033865">
    <property type="entry name" value="Ataxin-3"/>
</dbReference>
<evidence type="ECO:0000256" key="6">
    <source>
        <dbReference type="ARBA" id="ARBA00022801"/>
    </source>
</evidence>
<feature type="region of interest" description="Disordered" evidence="11">
    <location>
        <begin position="154"/>
        <end position="189"/>
    </location>
</feature>
<keyword evidence="8" id="KW-0805">Transcription regulation</keyword>
<comment type="caution">
    <text evidence="13">The sequence shown here is derived from an EMBL/GenBank/DDBJ whole genome shotgun (WGS) entry which is preliminary data.</text>
</comment>
<dbReference type="InterPro" id="IPR029071">
    <property type="entry name" value="Ubiquitin-like_domsf"/>
</dbReference>
<protein>
    <recommendedName>
        <fullName evidence="3">ubiquitinyl hydrolase 1</fullName>
        <ecNumber evidence="3">3.4.19.12</ecNumber>
    </recommendedName>
</protein>
<dbReference type="PANTHER" id="PTHR14159">
    <property type="entry name" value="ATAXIN-3-RELATED"/>
    <property type="match status" value="1"/>
</dbReference>
<dbReference type="Gene3D" id="3.10.20.90">
    <property type="entry name" value="Phosphatidylinositol 3-kinase Catalytic Subunit, Chain A, domain 1"/>
    <property type="match status" value="1"/>
</dbReference>
<keyword evidence="10" id="KW-0539">Nucleus</keyword>
<evidence type="ECO:0000256" key="2">
    <source>
        <dbReference type="ARBA" id="ARBA00004123"/>
    </source>
</evidence>
<evidence type="ECO:0000256" key="9">
    <source>
        <dbReference type="ARBA" id="ARBA00023163"/>
    </source>
</evidence>
<feature type="compositionally biased region" description="Low complexity" evidence="11">
    <location>
        <begin position="340"/>
        <end position="349"/>
    </location>
</feature>
<comment type="catalytic activity">
    <reaction evidence="1">
        <text>Thiol-dependent hydrolysis of ester, thioester, amide, peptide and isopeptide bonds formed by the C-terminal Gly of ubiquitin (a 76-residue protein attached to proteins as an intracellular targeting signal).</text>
        <dbReference type="EC" id="3.4.19.12"/>
    </reaction>
</comment>
<feature type="compositionally biased region" description="Low complexity" evidence="11">
    <location>
        <begin position="166"/>
        <end position="181"/>
    </location>
</feature>
<dbReference type="PROSITE" id="PS50033">
    <property type="entry name" value="UBX"/>
    <property type="match status" value="1"/>
</dbReference>
<evidence type="ECO:0000313" key="14">
    <source>
        <dbReference type="Proteomes" id="UP000574390"/>
    </source>
</evidence>
<reference evidence="13 14" key="1">
    <citation type="submission" date="2020-04" db="EMBL/GenBank/DDBJ databases">
        <title>Perkinsus olseni comparative genomics.</title>
        <authorList>
            <person name="Bogema D.R."/>
        </authorList>
    </citation>
    <scope>NUCLEOTIDE SEQUENCE [LARGE SCALE GENOMIC DNA]</scope>
    <source>
        <strain evidence="13">ATCC PRA-205</strain>
    </source>
</reference>
<dbReference type="GO" id="GO:0006508">
    <property type="term" value="P:proteolysis"/>
    <property type="evidence" value="ECO:0007669"/>
    <property type="project" value="UniProtKB-KW"/>
</dbReference>
<sequence>MGSKTRSEVFSAPHLESGYVCNQSNHWFSLRRVGSGSPASQTWWNLDSLRLQAPAKLSGPAELSSLIQSVVGQGYTVFVVRGNVPLPQPSKTANSGGMMTLSSNNGMKGMYLTEREAAEMAARAKTTGSTSGGAPSEDEGGAAFTMIAPTGARNHEQPQKTDWNALGSGRSLGTSTGSSGPSPQPETDDPELAAALAASLNEVKIPAPADEPAASGPRVTTVQVRLPTGKRWTRRFSLDTNTLGDLFSWMEWQSLEDSKTAGGNMPLLTSLGGYHVLKQGFGSSRRKFHRVPVTQKITLSGEAAEIECTPLGESTCLNVLYMFKKLFGSSSTKKKKREGSSPAPAPVALKKPKLAPKPSEAAVQGERSSAYLEKKKSKQACATCGSTEFRESADWGFLICAVCGEA</sequence>
<dbReference type="Pfam" id="PF00789">
    <property type="entry name" value="UBX"/>
    <property type="match status" value="1"/>
</dbReference>
<proteinExistence type="predicted"/>